<evidence type="ECO:0000313" key="1">
    <source>
        <dbReference type="EMBL" id="GAI18159.1"/>
    </source>
</evidence>
<dbReference type="EMBL" id="BARV01006994">
    <property type="protein sequence ID" value="GAI18159.1"/>
    <property type="molecule type" value="Genomic_DNA"/>
</dbReference>
<comment type="caution">
    <text evidence="1">The sequence shown here is derived from an EMBL/GenBank/DDBJ whole genome shotgun (WGS) entry which is preliminary data.</text>
</comment>
<dbReference type="AlphaFoldDB" id="X1NHK4"/>
<organism evidence="1">
    <name type="scientific">marine sediment metagenome</name>
    <dbReference type="NCBI Taxonomy" id="412755"/>
    <lineage>
        <taxon>unclassified sequences</taxon>
        <taxon>metagenomes</taxon>
        <taxon>ecological metagenomes</taxon>
    </lineage>
</organism>
<protein>
    <submittedName>
        <fullName evidence="1">Uncharacterized protein</fullName>
    </submittedName>
</protein>
<name>X1NHK4_9ZZZZ</name>
<reference evidence="1" key="1">
    <citation type="journal article" date="2014" name="Front. Microbiol.">
        <title>High frequency of phylogenetically diverse reductive dehalogenase-homologous genes in deep subseafloor sedimentary metagenomes.</title>
        <authorList>
            <person name="Kawai M."/>
            <person name="Futagami T."/>
            <person name="Toyoda A."/>
            <person name="Takaki Y."/>
            <person name="Nishi S."/>
            <person name="Hori S."/>
            <person name="Arai W."/>
            <person name="Tsubouchi T."/>
            <person name="Morono Y."/>
            <person name="Uchiyama I."/>
            <person name="Ito T."/>
            <person name="Fujiyama A."/>
            <person name="Inagaki F."/>
            <person name="Takami H."/>
        </authorList>
    </citation>
    <scope>NUCLEOTIDE SEQUENCE</scope>
    <source>
        <strain evidence="1">Expedition CK06-06</strain>
    </source>
</reference>
<sequence>MITMEKHLAMLVKDDKLDLLEAQKWANNLTSFVDIMKRT</sequence>
<gene>
    <name evidence="1" type="ORF">S06H3_14309</name>
</gene>
<accession>X1NHK4</accession>
<proteinExistence type="predicted"/>